<keyword evidence="8" id="KW-0539">Nucleus</keyword>
<dbReference type="InterPro" id="IPR055097">
    <property type="entry name" value="Ig_NUP210_2nd"/>
</dbReference>
<dbReference type="InterPro" id="IPR055099">
    <property type="entry name" value="Ig_NUP210_7th"/>
</dbReference>
<dbReference type="PANTHER" id="PTHR23019">
    <property type="entry name" value="NUCLEAR PORE MEMBRANE GLYCOPROTEIN GP210-RELATED"/>
    <property type="match status" value="1"/>
</dbReference>
<feature type="domain" description="BIG2" evidence="12">
    <location>
        <begin position="1151"/>
        <end position="1227"/>
    </location>
</feature>
<feature type="signal peptide" evidence="11">
    <location>
        <begin position="1"/>
        <end position="21"/>
    </location>
</feature>
<dbReference type="Pfam" id="PF22962">
    <property type="entry name" value="Ig_NUP210_7th"/>
    <property type="match status" value="1"/>
</dbReference>
<evidence type="ECO:0000256" key="6">
    <source>
        <dbReference type="ARBA" id="ARBA00023136"/>
    </source>
</evidence>
<proteinExistence type="inferred from homology"/>
<keyword evidence="3 10" id="KW-0812">Transmembrane</keyword>
<evidence type="ECO:0000313" key="13">
    <source>
        <dbReference type="EMBL" id="KAK8919086.1"/>
    </source>
</evidence>
<dbReference type="Proteomes" id="UP001418222">
    <property type="component" value="Unassembled WGS sequence"/>
</dbReference>
<dbReference type="InterPro" id="IPR008964">
    <property type="entry name" value="Invasin/intimin_cell_adhesion"/>
</dbReference>
<keyword evidence="6 10" id="KW-0472">Membrane</keyword>
<dbReference type="InterPro" id="IPR003343">
    <property type="entry name" value="Big_2"/>
</dbReference>
<feature type="domain" description="BIG2" evidence="12">
    <location>
        <begin position="1561"/>
        <end position="1634"/>
    </location>
</feature>
<dbReference type="SUPFAM" id="SSF49373">
    <property type="entry name" value="Invasin/intimin cell-adhesion fragments"/>
    <property type="match status" value="1"/>
</dbReference>
<feature type="domain" description="BIG2" evidence="12">
    <location>
        <begin position="473"/>
        <end position="545"/>
    </location>
</feature>
<dbReference type="InterPro" id="IPR045197">
    <property type="entry name" value="NUP210-like"/>
</dbReference>
<evidence type="ECO:0000256" key="2">
    <source>
        <dbReference type="ARBA" id="ARBA00007313"/>
    </source>
</evidence>
<evidence type="ECO:0000256" key="11">
    <source>
        <dbReference type="SAM" id="SignalP"/>
    </source>
</evidence>
<keyword evidence="14" id="KW-1185">Reference proteome</keyword>
<dbReference type="SMART" id="SM00635">
    <property type="entry name" value="BID_2"/>
    <property type="match status" value="3"/>
</dbReference>
<evidence type="ECO:0000259" key="12">
    <source>
        <dbReference type="SMART" id="SM00635"/>
    </source>
</evidence>
<comment type="caution">
    <text evidence="13">The sequence shown here is derived from an EMBL/GenBank/DDBJ whole genome shotgun (WGS) entry which is preliminary data.</text>
</comment>
<dbReference type="GO" id="GO:0031965">
    <property type="term" value="C:nuclear membrane"/>
    <property type="evidence" value="ECO:0007669"/>
    <property type="project" value="UniProtKB-SubCell"/>
</dbReference>
<comment type="subcellular location">
    <subcellularLocation>
        <location evidence="1">Nucleus membrane</location>
        <topology evidence="1">Single-pass membrane protein</topology>
    </subcellularLocation>
</comment>
<dbReference type="Pfam" id="PF22963">
    <property type="entry name" value="Ig_NUP210_3rd"/>
    <property type="match status" value="1"/>
</dbReference>
<dbReference type="InterPro" id="IPR055098">
    <property type="entry name" value="Ig_NUP210_3rd"/>
</dbReference>
<evidence type="ECO:0000256" key="4">
    <source>
        <dbReference type="ARBA" id="ARBA00022729"/>
    </source>
</evidence>
<keyword evidence="4 11" id="KW-0732">Signal</keyword>
<keyword evidence="7" id="KW-0325">Glycoprotein</keyword>
<dbReference type="PANTHER" id="PTHR23019:SF0">
    <property type="entry name" value="NUCLEAR PORE MEMBRANE GLYCOPROTEIN 210"/>
    <property type="match status" value="1"/>
</dbReference>
<dbReference type="EMBL" id="JBBWWQ010000019">
    <property type="protein sequence ID" value="KAK8919086.1"/>
    <property type="molecule type" value="Genomic_DNA"/>
</dbReference>
<gene>
    <name evidence="13" type="ORF">KSP39_PZI022129</name>
</gene>
<dbReference type="InterPro" id="IPR056232">
    <property type="entry name" value="Ig_GP210_15th"/>
</dbReference>
<evidence type="ECO:0000256" key="9">
    <source>
        <dbReference type="SAM" id="MobiDB-lite"/>
    </source>
</evidence>
<feature type="chain" id="PRO_5042884870" description="BIG2 domain-containing protein" evidence="11">
    <location>
        <begin position="22"/>
        <end position="1954"/>
    </location>
</feature>
<evidence type="ECO:0000256" key="1">
    <source>
        <dbReference type="ARBA" id="ARBA00004590"/>
    </source>
</evidence>
<evidence type="ECO:0000256" key="5">
    <source>
        <dbReference type="ARBA" id="ARBA00022989"/>
    </source>
</evidence>
<feature type="region of interest" description="Disordered" evidence="9">
    <location>
        <begin position="1897"/>
        <end position="1927"/>
    </location>
</feature>
<evidence type="ECO:0000256" key="7">
    <source>
        <dbReference type="ARBA" id="ARBA00023180"/>
    </source>
</evidence>
<comment type="similarity">
    <text evidence="2">Belongs to the NUP210 family.</text>
</comment>
<feature type="transmembrane region" description="Helical" evidence="10">
    <location>
        <begin position="1871"/>
        <end position="1892"/>
    </location>
</feature>
<dbReference type="Pfam" id="PF22967">
    <property type="entry name" value="Ig_NUP210_1st"/>
    <property type="match status" value="1"/>
</dbReference>
<protein>
    <recommendedName>
        <fullName evidence="12">BIG2 domain-containing protein</fullName>
    </recommendedName>
</protein>
<dbReference type="InterPro" id="IPR055096">
    <property type="entry name" value="Ig_NUP210_1st"/>
</dbReference>
<dbReference type="Pfam" id="PF24425">
    <property type="entry name" value="Ig_GP210_15th"/>
    <property type="match status" value="1"/>
</dbReference>
<reference evidence="13 14" key="1">
    <citation type="journal article" date="2022" name="Nat. Plants">
        <title>Genomes of leafy and leafless Platanthera orchids illuminate the evolution of mycoheterotrophy.</title>
        <authorList>
            <person name="Li M.H."/>
            <person name="Liu K.W."/>
            <person name="Li Z."/>
            <person name="Lu H.C."/>
            <person name="Ye Q.L."/>
            <person name="Zhang D."/>
            <person name="Wang J.Y."/>
            <person name="Li Y.F."/>
            <person name="Zhong Z.M."/>
            <person name="Liu X."/>
            <person name="Yu X."/>
            <person name="Liu D.K."/>
            <person name="Tu X.D."/>
            <person name="Liu B."/>
            <person name="Hao Y."/>
            <person name="Liao X.Y."/>
            <person name="Jiang Y.T."/>
            <person name="Sun W.H."/>
            <person name="Chen J."/>
            <person name="Chen Y.Q."/>
            <person name="Ai Y."/>
            <person name="Zhai J.W."/>
            <person name="Wu S.S."/>
            <person name="Zhou Z."/>
            <person name="Hsiao Y.Y."/>
            <person name="Wu W.L."/>
            <person name="Chen Y.Y."/>
            <person name="Lin Y.F."/>
            <person name="Hsu J.L."/>
            <person name="Li C.Y."/>
            <person name="Wang Z.W."/>
            <person name="Zhao X."/>
            <person name="Zhong W.Y."/>
            <person name="Ma X.K."/>
            <person name="Ma L."/>
            <person name="Huang J."/>
            <person name="Chen G.Z."/>
            <person name="Huang M.Z."/>
            <person name="Huang L."/>
            <person name="Peng D.H."/>
            <person name="Luo Y.B."/>
            <person name="Zou S.Q."/>
            <person name="Chen S.P."/>
            <person name="Lan S."/>
            <person name="Tsai W.C."/>
            <person name="Van de Peer Y."/>
            <person name="Liu Z.J."/>
        </authorList>
    </citation>
    <scope>NUCLEOTIDE SEQUENCE [LARGE SCALE GENOMIC DNA]</scope>
    <source>
        <strain evidence="13">Lor287</strain>
    </source>
</reference>
<name>A0AAP0AY61_9ASPA</name>
<evidence type="ECO:0000313" key="14">
    <source>
        <dbReference type="Proteomes" id="UP001418222"/>
    </source>
</evidence>
<dbReference type="InterPro" id="IPR056233">
    <property type="entry name" value="Ig_GP210_16th"/>
</dbReference>
<evidence type="ECO:0000256" key="3">
    <source>
        <dbReference type="ARBA" id="ARBA00022692"/>
    </source>
</evidence>
<dbReference type="Pfam" id="PF26182">
    <property type="entry name" value="Ig_NUP210_5th"/>
    <property type="match status" value="1"/>
</dbReference>
<dbReference type="Pfam" id="PF22969">
    <property type="entry name" value="Ig_NUP210_2nd"/>
    <property type="match status" value="1"/>
</dbReference>
<feature type="compositionally biased region" description="Low complexity" evidence="9">
    <location>
        <begin position="1897"/>
        <end position="1912"/>
    </location>
</feature>
<evidence type="ECO:0000256" key="8">
    <source>
        <dbReference type="ARBA" id="ARBA00023242"/>
    </source>
</evidence>
<organism evidence="13 14">
    <name type="scientific">Platanthera zijinensis</name>
    <dbReference type="NCBI Taxonomy" id="2320716"/>
    <lineage>
        <taxon>Eukaryota</taxon>
        <taxon>Viridiplantae</taxon>
        <taxon>Streptophyta</taxon>
        <taxon>Embryophyta</taxon>
        <taxon>Tracheophyta</taxon>
        <taxon>Spermatophyta</taxon>
        <taxon>Magnoliopsida</taxon>
        <taxon>Liliopsida</taxon>
        <taxon>Asparagales</taxon>
        <taxon>Orchidaceae</taxon>
        <taxon>Orchidoideae</taxon>
        <taxon>Orchideae</taxon>
        <taxon>Orchidinae</taxon>
        <taxon>Platanthera</taxon>
    </lineage>
</organism>
<sequence length="1954" mass="214190">MAPPVAVIVSFLLLLPAPAMPSSGPHIADLDILLPPRATNPVHYRLQGSDGCFFWSWDHHDLLSVEPEYNGTSQCSTSARLISIAPYSGKRETAIYATDIRSGATVRCKVFIDKISRIKIFHHAVKINLDELATLHVRAFDDEENVFSSLVGLQFSWQLIPKSLDADSIHRLAHVPLKETPLSDCVSGFCGDLDIQLELEDEGLGSDLYVVKGIGIGHEIVIAKLLEPQLESVEDEIILTVAEAMSLDPPSPVFVTVGTLVYYSLRVIRQNAPKVIELPSPHHYWSVLNPSVARVDSMMGTVHALHLGMTNVVVNDIRLSGHIQTSALHVVLPKNLLLYLVPVTATFDPVKGVDPIPSSETWFVFPGQLYIIGIKVFSEGPDSREILILEKANIKLEDDTSELWDILLVPNAVSAKHSWQNSRLLKPYFVGEGVLTASLFYHSENKEEVQALRAVQGVTVCREVKFSVREQVEFSGIICIPWAPGIYQEVELKATGGCDNLFWLSTNEEIASVTSSGFVMARMPGTTTIKVISLRDSINYDEVVLEVTQPSSITFFPVYPVEVAVGTELKAAVTLKTTDGSYFYQCDAFNSIIRWNIFSESEIFSPLNITEKICDPNMVPLTVNIKQSFGQPCAWTCLFAYGHGRAMLHATLSMDLYSPLQSKDESLILRADYLIAAYSPLVAYQAGSGNKFGGYWVDIPKMNNGIKHSHLLPLDELYLAPGSAIDVLLSGGPERWDHHVEYVESADITSEEILFVTNGAQVSKTFSTGTRLYTVLCLSVGNFKILFSRGNLIGRDHPVPTIANLELSVVCSIPSSITLVANEPANTLDVIEAAANADRSSGHVRSSPIIVAIGRTIRIAAVGLHISKKAFANSSSLCLSWEFFGCEDLAYWSGNGSCKRSTDNNWERFLVLNKTSGSCTVRASIIGFSESIVSYLLGYEYLHLESAKDVLTDALQLQFVSSLRILPESVVVVFDPRAEVDLSVSGGTGFLNTVSNDTHVADIRQASENIKSIHIKVIPRGLGTALIAVRDIGLSPPVVSFSSVKVANVEWIKIASEEEICLMEGATRSFELIAGTNDGYVFEASQYTFMNIHVHVEDGILELIGKNNSSSVMVGHMFSVRAVIVGSTVIFVSVRQQSGHERLSQTVKVEVFKPLQVHPDYIYLAPGASYVLQSKGGPVTVGFIEYTSLHAESAVVQASSGKVSAISIGNSTVHAAIYGKTGNLICEAFSTVEVGIPSKMILSSQSDHLCIGCKMPIFPSFPQGSLFSFYDICNNYEWKVDNEKVVQPENERNLTSVVQKLQIQCADGWTSFCYPSNSDVGFIKTLLGRSSGKAQVSVSFSCDFLLLGTAKAVHYTAFKILTVVPDPPLALGKQITWVLPPSYTTSELLPSLTDSYGLDVRSHVKGTTYSVLSTCESKQGSITIHGRKIRTRDNTDVACILGKDQTTQRSEVASCVRVAQVAQVRVSASLYSFHSVHLGVNEKLELIINYCDELGFIFAEANDVVSLNLEINYPDVVSIQMLDDKNITSAGKIFLKAMGPGSALAKISFSHNPNIADFILVSVGAQLYPQNPVLKVGHSINFSVTGDDGLLPGQWYCSNGSVLSVNRNTGEAHASAEGGTQVFFQGSSFKLQTMVSVIKGNQIIVNAPSDTMTNAPFPSKGYKFAVKFSDISDYKSKFSEEHFEVLYECRVDPPILGFAKPWVDDQARDFSCLFFPYTPKNLKLAFSTSKDFQSKMINYSEGFMHFSIIASLKEAPHIMGFTRAVFIGGFSIGIDQLNLTPSSNQSRINITGNTDVEIYWDMKDLLLVNLISKEGFGVGGFAEYEVKVIKSQSFKEKLIFVLPATGQRAEIDVIFENGMSATPAPPGVMKWTAIIICLILMILTLFIFVKLLERPTRPVTSSPATTSSDAPPNNSRRLSPRTPQPLAEYVRRTIDETPYYKRRGGALFDPQNTY</sequence>
<accession>A0AAP0AY61</accession>
<keyword evidence="5 10" id="KW-1133">Transmembrane helix</keyword>
<dbReference type="Pfam" id="PF24427">
    <property type="entry name" value="Ig_GP210_16th"/>
    <property type="match status" value="1"/>
</dbReference>
<dbReference type="Gene3D" id="2.60.40.1080">
    <property type="match status" value="1"/>
</dbReference>
<evidence type="ECO:0000256" key="10">
    <source>
        <dbReference type="SAM" id="Phobius"/>
    </source>
</evidence>